<dbReference type="Proteomes" id="UP001277972">
    <property type="component" value="Unassembled WGS sequence"/>
</dbReference>
<evidence type="ECO:0000313" key="1">
    <source>
        <dbReference type="EMBL" id="MDX8045379.1"/>
    </source>
</evidence>
<name>A0ACC6M384_9BACI</name>
<comment type="caution">
    <text evidence="1">The sequence shown here is derived from an EMBL/GenBank/DDBJ whole genome shotgun (WGS) entry which is preliminary data.</text>
</comment>
<reference evidence="1" key="1">
    <citation type="submission" date="2023-11" db="EMBL/GenBank/DDBJ databases">
        <title>Gracilibacillus pellucida a moderately halophilic bacterium isolated from saline soil in Xinjiang province.</title>
        <authorList>
            <person name="Zhang Z."/>
            <person name="Tan F."/>
            <person name="Wang Y."/>
            <person name="Xia M."/>
        </authorList>
    </citation>
    <scope>NUCLEOTIDE SEQUENCE</scope>
    <source>
        <strain evidence="1">S3-1-1</strain>
    </source>
</reference>
<organism evidence="1 2">
    <name type="scientific">Gracilibacillus pellucidus</name>
    <dbReference type="NCBI Taxonomy" id="3095368"/>
    <lineage>
        <taxon>Bacteria</taxon>
        <taxon>Bacillati</taxon>
        <taxon>Bacillota</taxon>
        <taxon>Bacilli</taxon>
        <taxon>Bacillales</taxon>
        <taxon>Bacillaceae</taxon>
        <taxon>Gracilibacillus</taxon>
    </lineage>
</organism>
<accession>A0ACC6M384</accession>
<evidence type="ECO:0000313" key="2">
    <source>
        <dbReference type="Proteomes" id="UP001277972"/>
    </source>
</evidence>
<dbReference type="EMBL" id="JAWZSR010000002">
    <property type="protein sequence ID" value="MDX8045379.1"/>
    <property type="molecule type" value="Genomic_DNA"/>
</dbReference>
<protein>
    <submittedName>
        <fullName evidence="1">Uncharacterized protein</fullName>
    </submittedName>
</protein>
<gene>
    <name evidence="1" type="ORF">SH601_05190</name>
</gene>
<keyword evidence="2" id="KW-1185">Reference proteome</keyword>
<sequence length="98" mass="10775">MEKLFVSTCNWLGIVLLLLSICSAVLDISAFGSNYIVVYGLSVLGFIAGFMGWVLLRFNNVGAFTKIIGKIGFYGNLAIVILFFPLFSHLWGTFIFGP</sequence>
<proteinExistence type="predicted"/>